<keyword evidence="2" id="KW-1133">Transmembrane helix</keyword>
<dbReference type="PANTHER" id="PTHR37305:SF1">
    <property type="entry name" value="MEMBRANE PROTEIN"/>
    <property type="match status" value="1"/>
</dbReference>
<dbReference type="OrthoDB" id="3297477at2"/>
<feature type="transmembrane region" description="Helical" evidence="2">
    <location>
        <begin position="49"/>
        <end position="71"/>
    </location>
</feature>
<reference evidence="3 4" key="1">
    <citation type="submission" date="2017-02" db="EMBL/GenBank/DDBJ databases">
        <authorList>
            <person name="Peterson S.W."/>
        </authorList>
    </citation>
    <scope>NUCLEOTIDE SEQUENCE [LARGE SCALE GENOMIC DNA]</scope>
    <source>
        <strain evidence="3 4">LMG 22410</strain>
    </source>
</reference>
<dbReference type="GO" id="GO:0140359">
    <property type="term" value="F:ABC-type transporter activity"/>
    <property type="evidence" value="ECO:0007669"/>
    <property type="project" value="InterPro"/>
</dbReference>
<evidence type="ECO:0000256" key="2">
    <source>
        <dbReference type="SAM" id="Phobius"/>
    </source>
</evidence>
<feature type="transmembrane region" description="Helical" evidence="2">
    <location>
        <begin position="211"/>
        <end position="230"/>
    </location>
</feature>
<dbReference type="GeneID" id="303173398"/>
<evidence type="ECO:0000313" key="3">
    <source>
        <dbReference type="EMBL" id="SJM63743.1"/>
    </source>
</evidence>
<feature type="region of interest" description="Disordered" evidence="1">
    <location>
        <begin position="1"/>
        <end position="24"/>
    </location>
</feature>
<evidence type="ECO:0000256" key="1">
    <source>
        <dbReference type="SAM" id="MobiDB-lite"/>
    </source>
</evidence>
<keyword evidence="2" id="KW-0472">Membrane</keyword>
<organism evidence="3 4">
    <name type="scientific">Agrococcus casei LMG 22410</name>
    <dbReference type="NCBI Taxonomy" id="1255656"/>
    <lineage>
        <taxon>Bacteria</taxon>
        <taxon>Bacillati</taxon>
        <taxon>Actinomycetota</taxon>
        <taxon>Actinomycetes</taxon>
        <taxon>Micrococcales</taxon>
        <taxon>Microbacteriaceae</taxon>
        <taxon>Agrococcus</taxon>
    </lineage>
</organism>
<proteinExistence type="predicted"/>
<dbReference type="EMBL" id="FUHU01000038">
    <property type="protein sequence ID" value="SJM63743.1"/>
    <property type="molecule type" value="Genomic_DNA"/>
</dbReference>
<dbReference type="Proteomes" id="UP000195787">
    <property type="component" value="Unassembled WGS sequence"/>
</dbReference>
<protein>
    <submittedName>
        <fullName evidence="3">ABC transporter, integral membrane subunit</fullName>
    </submittedName>
</protein>
<name>A0A1R4G6M4_9MICO</name>
<dbReference type="GO" id="GO:0005886">
    <property type="term" value="C:plasma membrane"/>
    <property type="evidence" value="ECO:0007669"/>
    <property type="project" value="UniProtKB-SubCell"/>
</dbReference>
<feature type="transmembrane region" description="Helical" evidence="2">
    <location>
        <begin position="136"/>
        <end position="163"/>
    </location>
</feature>
<feature type="transmembrane region" description="Helical" evidence="2">
    <location>
        <begin position="266"/>
        <end position="287"/>
    </location>
</feature>
<evidence type="ECO:0000313" key="4">
    <source>
        <dbReference type="Proteomes" id="UP000195787"/>
    </source>
</evidence>
<dbReference type="RefSeq" id="WP_086992261.1">
    <property type="nucleotide sequence ID" value="NZ_FUHU01000038.1"/>
</dbReference>
<feature type="transmembrane region" description="Helical" evidence="2">
    <location>
        <begin position="183"/>
        <end position="204"/>
    </location>
</feature>
<dbReference type="AlphaFoldDB" id="A0A1R4G6M4"/>
<dbReference type="PANTHER" id="PTHR37305">
    <property type="entry name" value="INTEGRAL MEMBRANE PROTEIN-RELATED"/>
    <property type="match status" value="1"/>
</dbReference>
<feature type="transmembrane region" description="Helical" evidence="2">
    <location>
        <begin position="91"/>
        <end position="115"/>
    </location>
</feature>
<accession>A0A1R4G6M4</accession>
<gene>
    <name evidence="3" type="ORF">CZ674_09250</name>
</gene>
<keyword evidence="2" id="KW-0812">Transmembrane</keyword>
<sequence length="292" mass="30458">MNTAAPASALPDTEQERPKLAPPESRGRLSFLRLVRSEWIKFTTLRSTWWSLALVAVVSVGLSLLQASAIASFGDDMPAATTAEQANADAVVVIVFATVLTQLLAVIIGTINVTGEYSTGMIRSTITAAPDRIRSLLAKALVVSVTMFVFSLIVFALAALITAPILPNGGVDFSDIDSSLMPLLAAALYLALLSALGVGFGYIIRNGPGALAVGIGIVFVAPVLVLFFPMTETFDWVHQLASYLPSNAGQSLFMGSPMSGEALDTAPGLIAIIAWPLAALAGGIAVLKSRDA</sequence>
<keyword evidence="4" id="KW-1185">Reference proteome</keyword>